<protein>
    <submittedName>
        <fullName evidence="1">Uncharacterized protein</fullName>
    </submittedName>
</protein>
<gene>
    <name evidence="1" type="ORF">ASCRUDRAFT_113132</name>
</gene>
<evidence type="ECO:0000313" key="1">
    <source>
        <dbReference type="EMBL" id="ODV59124.1"/>
    </source>
</evidence>
<evidence type="ECO:0000313" key="2">
    <source>
        <dbReference type="Proteomes" id="UP000095038"/>
    </source>
</evidence>
<dbReference type="InParanoid" id="A0A1D2VBQ0"/>
<dbReference type="Proteomes" id="UP000095038">
    <property type="component" value="Unassembled WGS sequence"/>
</dbReference>
<dbReference type="EMBL" id="KV454487">
    <property type="protein sequence ID" value="ODV59124.1"/>
    <property type="molecule type" value="Genomic_DNA"/>
</dbReference>
<keyword evidence="2" id="KW-1185">Reference proteome</keyword>
<dbReference type="GeneID" id="30962422"/>
<dbReference type="RefSeq" id="XP_020045431.1">
    <property type="nucleotide sequence ID" value="XM_020188786.1"/>
</dbReference>
<name>A0A1D2VBQ0_9ASCO</name>
<accession>A0A1D2VBQ0</accession>
<organism evidence="1 2">
    <name type="scientific">Ascoidea rubescens DSM 1968</name>
    <dbReference type="NCBI Taxonomy" id="1344418"/>
    <lineage>
        <taxon>Eukaryota</taxon>
        <taxon>Fungi</taxon>
        <taxon>Dikarya</taxon>
        <taxon>Ascomycota</taxon>
        <taxon>Saccharomycotina</taxon>
        <taxon>Saccharomycetes</taxon>
        <taxon>Ascoideaceae</taxon>
        <taxon>Ascoidea</taxon>
    </lineage>
</organism>
<sequence length="206" mass="23300">MISNPQGATVDGAAIPIPPEKAQQDGWKNRTIDNFNDDFIYSTLELMAFRHDNPYLGNVFGIQQYNIVIQNQIMQLSTTKNLEKQLNDIIISYNSLNELITGKYKDYTIEDIKIVNEVLKGACGGVEKVPKNCSCNEMIQSKYNRFHQTGTEHSITNTAFRARAGKNSSGHIRTQCRSRNPRCCGQLRGERRQRLLCGTGARKVTR</sequence>
<reference evidence="2" key="1">
    <citation type="submission" date="2016-05" db="EMBL/GenBank/DDBJ databases">
        <title>Comparative genomics of biotechnologically important yeasts.</title>
        <authorList>
            <consortium name="DOE Joint Genome Institute"/>
            <person name="Riley R."/>
            <person name="Haridas S."/>
            <person name="Wolfe K.H."/>
            <person name="Lopes M.R."/>
            <person name="Hittinger C.T."/>
            <person name="Goker M."/>
            <person name="Salamov A."/>
            <person name="Wisecaver J."/>
            <person name="Long T.M."/>
            <person name="Aerts A.L."/>
            <person name="Barry K."/>
            <person name="Choi C."/>
            <person name="Clum A."/>
            <person name="Coughlan A.Y."/>
            <person name="Deshpande S."/>
            <person name="Douglass A.P."/>
            <person name="Hanson S.J."/>
            <person name="Klenk H.-P."/>
            <person name="Labutti K."/>
            <person name="Lapidus A."/>
            <person name="Lindquist E."/>
            <person name="Lipzen A."/>
            <person name="Meier-Kolthoff J.P."/>
            <person name="Ohm R.A."/>
            <person name="Otillar R.P."/>
            <person name="Pangilinan J."/>
            <person name="Peng Y."/>
            <person name="Rokas A."/>
            <person name="Rosa C.A."/>
            <person name="Scheuner C."/>
            <person name="Sibirny A.A."/>
            <person name="Slot J.C."/>
            <person name="Stielow J.B."/>
            <person name="Sun H."/>
            <person name="Kurtzman C.P."/>
            <person name="Blackwell M."/>
            <person name="Grigoriev I.V."/>
            <person name="Jeffries T.W."/>
        </authorList>
    </citation>
    <scope>NUCLEOTIDE SEQUENCE [LARGE SCALE GENOMIC DNA]</scope>
    <source>
        <strain evidence="2">DSM 1968</strain>
    </source>
</reference>
<proteinExistence type="predicted"/>
<dbReference type="AlphaFoldDB" id="A0A1D2VBQ0"/>